<dbReference type="FunFam" id="2.170.220.10:FF:000001">
    <property type="entry name" value="methionine--tRNA ligase, mitochondrial"/>
    <property type="match status" value="1"/>
</dbReference>
<dbReference type="GO" id="GO:0005524">
    <property type="term" value="F:ATP binding"/>
    <property type="evidence" value="ECO:0007669"/>
    <property type="project" value="UniProtKB-KW"/>
</dbReference>
<evidence type="ECO:0000256" key="1">
    <source>
        <dbReference type="ARBA" id="ARBA00012838"/>
    </source>
</evidence>
<comment type="catalytic activity">
    <reaction evidence="7">
        <text>tRNA(Met) + L-methionine + ATP = L-methionyl-tRNA(Met) + AMP + diphosphate</text>
        <dbReference type="Rhea" id="RHEA:13481"/>
        <dbReference type="Rhea" id="RHEA-COMP:9667"/>
        <dbReference type="Rhea" id="RHEA-COMP:9698"/>
        <dbReference type="ChEBI" id="CHEBI:30616"/>
        <dbReference type="ChEBI" id="CHEBI:33019"/>
        <dbReference type="ChEBI" id="CHEBI:57844"/>
        <dbReference type="ChEBI" id="CHEBI:78442"/>
        <dbReference type="ChEBI" id="CHEBI:78530"/>
        <dbReference type="ChEBI" id="CHEBI:456215"/>
        <dbReference type="EC" id="6.1.1.10"/>
    </reaction>
</comment>
<evidence type="ECO:0000259" key="9">
    <source>
        <dbReference type="Pfam" id="PF09334"/>
    </source>
</evidence>
<sequence>MVCYGLHPALTAHSCLSAGRKARFSLCKLRPALRADSGRSWTTKVACCAADESGSGTSNKFFLTTPLYYVNAAPHMGSAYTTIAADALTRYHRLRQKRVTFVTGTDEHGEKIAESARAKGMEPQQHCNGIVKSFKNLWEQLDIRYDAFIRTTEDKHQAVVNDILQRVDAQGDIYRANYEGWYCVGCEQYKDDGEMEGDHVCPLHKKPCVQRKEDNFFFRLSRYQKQIEELLENNPSFVQPASRRNEVLGWVRDGLRDFSISRAAVSWGFPMPQDSAQTVYVWFDALLGYASAILPPGVDASVQNLQQRGWPANVHLVGKDILRFHAVYWPGMLMSAGLPLPETIFAHGFLTKDGMKMGKSLGNILEPEPLVAAYGHDAVRFFFLKEVIFGQDGDFQEERFRNIVNAYLANTLGNLVNRCLGLLKKNCNSTFPADAASLDAEHPLRIATAAEVDKVAAAYEACALHEAAEGAMNVAVRANKFVDDRAPWTSFKKGSEEEKAEAGLVLLAALEAARIASVMLSPITPATSGRIAAQLGFSDDDPACSTWAGTAWGGLQKGQQVPTPKPVFARIECDFVTAPADKKAAKQAPVAA</sequence>
<name>A0AAW1QZ01_9CHLO</name>
<feature type="domain" description="Methionyl/Leucyl tRNA synthetase" evidence="9">
    <location>
        <begin position="200"/>
        <end position="420"/>
    </location>
</feature>
<dbReference type="GO" id="GO:0006431">
    <property type="term" value="P:methionyl-tRNA aminoacylation"/>
    <property type="evidence" value="ECO:0007669"/>
    <property type="project" value="InterPro"/>
</dbReference>
<feature type="domain" description="Methionyl-tRNA synthetase anticodon-binding" evidence="10">
    <location>
        <begin position="432"/>
        <end position="574"/>
    </location>
</feature>
<evidence type="ECO:0000256" key="5">
    <source>
        <dbReference type="ARBA" id="ARBA00022917"/>
    </source>
</evidence>
<keyword evidence="6 8" id="KW-0030">Aminoacyl-tRNA synthetase</keyword>
<evidence type="ECO:0000256" key="7">
    <source>
        <dbReference type="ARBA" id="ARBA00047364"/>
    </source>
</evidence>
<dbReference type="NCBIfam" id="NF008900">
    <property type="entry name" value="PRK12267.1"/>
    <property type="match status" value="1"/>
</dbReference>
<evidence type="ECO:0000313" key="12">
    <source>
        <dbReference type="Proteomes" id="UP001438707"/>
    </source>
</evidence>
<dbReference type="NCBIfam" id="TIGR00398">
    <property type="entry name" value="metG"/>
    <property type="match status" value="1"/>
</dbReference>
<dbReference type="InterPro" id="IPR033911">
    <property type="entry name" value="MetRS_core"/>
</dbReference>
<evidence type="ECO:0000313" key="11">
    <source>
        <dbReference type="EMBL" id="KAK9826676.1"/>
    </source>
</evidence>
<dbReference type="Proteomes" id="UP001438707">
    <property type="component" value="Unassembled WGS sequence"/>
</dbReference>
<evidence type="ECO:0000256" key="8">
    <source>
        <dbReference type="RuleBase" id="RU363039"/>
    </source>
</evidence>
<keyword evidence="2 8" id="KW-0436">Ligase</keyword>
<dbReference type="GO" id="GO:0005739">
    <property type="term" value="C:mitochondrion"/>
    <property type="evidence" value="ECO:0007669"/>
    <property type="project" value="UniProtKB-ARBA"/>
</dbReference>
<evidence type="ECO:0000256" key="2">
    <source>
        <dbReference type="ARBA" id="ARBA00022598"/>
    </source>
</evidence>
<keyword evidence="3 8" id="KW-0547">Nucleotide-binding</keyword>
<dbReference type="Gene3D" id="2.170.220.10">
    <property type="match status" value="1"/>
</dbReference>
<dbReference type="SUPFAM" id="SSF47323">
    <property type="entry name" value="Anticodon-binding domain of a subclass of class I aminoacyl-tRNA synthetases"/>
    <property type="match status" value="1"/>
</dbReference>
<dbReference type="InterPro" id="IPR023457">
    <property type="entry name" value="Met-tRNA_synth_2"/>
</dbReference>
<gene>
    <name evidence="11" type="ORF">WJX74_009506</name>
</gene>
<accession>A0AAW1QZ01</accession>
<dbReference type="InterPro" id="IPR041872">
    <property type="entry name" value="Anticodon_Met"/>
</dbReference>
<dbReference type="Gene3D" id="1.10.730.10">
    <property type="entry name" value="Isoleucyl-tRNA Synthetase, Domain 1"/>
    <property type="match status" value="1"/>
</dbReference>
<dbReference type="EMBL" id="JALJOS010000020">
    <property type="protein sequence ID" value="KAK9826676.1"/>
    <property type="molecule type" value="Genomic_DNA"/>
</dbReference>
<evidence type="ECO:0000256" key="3">
    <source>
        <dbReference type="ARBA" id="ARBA00022741"/>
    </source>
</evidence>
<evidence type="ECO:0000259" key="10">
    <source>
        <dbReference type="Pfam" id="PF19303"/>
    </source>
</evidence>
<organism evidence="11 12">
    <name type="scientific">Apatococcus lobatus</name>
    <dbReference type="NCBI Taxonomy" id="904363"/>
    <lineage>
        <taxon>Eukaryota</taxon>
        <taxon>Viridiplantae</taxon>
        <taxon>Chlorophyta</taxon>
        <taxon>core chlorophytes</taxon>
        <taxon>Trebouxiophyceae</taxon>
        <taxon>Chlorellales</taxon>
        <taxon>Chlorellaceae</taxon>
        <taxon>Apatococcus</taxon>
    </lineage>
</organism>
<dbReference type="PANTHER" id="PTHR43326">
    <property type="entry name" value="METHIONYL-TRNA SYNTHETASE"/>
    <property type="match status" value="1"/>
</dbReference>
<comment type="similarity">
    <text evidence="8">Belongs to the class-I aminoacyl-tRNA synthetase family.</text>
</comment>
<dbReference type="EC" id="6.1.1.10" evidence="1"/>
<keyword evidence="4 8" id="KW-0067">ATP-binding</keyword>
<proteinExistence type="inferred from homology"/>
<evidence type="ECO:0000256" key="4">
    <source>
        <dbReference type="ARBA" id="ARBA00022840"/>
    </source>
</evidence>
<reference evidence="11 12" key="1">
    <citation type="journal article" date="2024" name="Nat. Commun.">
        <title>Phylogenomics reveals the evolutionary origins of lichenization in chlorophyte algae.</title>
        <authorList>
            <person name="Puginier C."/>
            <person name="Libourel C."/>
            <person name="Otte J."/>
            <person name="Skaloud P."/>
            <person name="Haon M."/>
            <person name="Grisel S."/>
            <person name="Petersen M."/>
            <person name="Berrin J.G."/>
            <person name="Delaux P.M."/>
            <person name="Dal Grande F."/>
            <person name="Keller J."/>
        </authorList>
    </citation>
    <scope>NUCLEOTIDE SEQUENCE [LARGE SCALE GENOMIC DNA]</scope>
    <source>
        <strain evidence="11 12">SAG 2145</strain>
    </source>
</reference>
<dbReference type="CDD" id="cd07957">
    <property type="entry name" value="Anticodon_Ia_Met"/>
    <property type="match status" value="1"/>
</dbReference>
<dbReference type="CDD" id="cd00814">
    <property type="entry name" value="MetRS_core"/>
    <property type="match status" value="1"/>
</dbReference>
<dbReference type="PANTHER" id="PTHR43326:SF1">
    <property type="entry name" value="METHIONINE--TRNA LIGASE, MITOCHONDRIAL"/>
    <property type="match status" value="1"/>
</dbReference>
<keyword evidence="5 8" id="KW-0648">Protein biosynthesis</keyword>
<dbReference type="Gene3D" id="3.40.50.620">
    <property type="entry name" value="HUPs"/>
    <property type="match status" value="1"/>
</dbReference>
<dbReference type="GO" id="GO:0009570">
    <property type="term" value="C:chloroplast stroma"/>
    <property type="evidence" value="ECO:0007669"/>
    <property type="project" value="TreeGrafter"/>
</dbReference>
<evidence type="ECO:0000256" key="6">
    <source>
        <dbReference type="ARBA" id="ARBA00023146"/>
    </source>
</evidence>
<dbReference type="InterPro" id="IPR009080">
    <property type="entry name" value="tRNAsynth_Ia_anticodon-bd"/>
</dbReference>
<keyword evidence="12" id="KW-1185">Reference proteome</keyword>
<protein>
    <recommendedName>
        <fullName evidence="1">methionine--tRNA ligase</fullName>
        <ecNumber evidence="1">6.1.1.10</ecNumber>
    </recommendedName>
</protein>
<dbReference type="Pfam" id="PF19303">
    <property type="entry name" value="Anticodon_3"/>
    <property type="match status" value="1"/>
</dbReference>
<dbReference type="AlphaFoldDB" id="A0AAW1QZ01"/>
<dbReference type="InterPro" id="IPR014758">
    <property type="entry name" value="Met-tRNA_synth"/>
</dbReference>
<dbReference type="InterPro" id="IPR014729">
    <property type="entry name" value="Rossmann-like_a/b/a_fold"/>
</dbReference>
<dbReference type="Pfam" id="PF09334">
    <property type="entry name" value="tRNA-synt_1g"/>
    <property type="match status" value="1"/>
</dbReference>
<dbReference type="SUPFAM" id="SSF52374">
    <property type="entry name" value="Nucleotidylyl transferase"/>
    <property type="match status" value="1"/>
</dbReference>
<dbReference type="InterPro" id="IPR015413">
    <property type="entry name" value="Methionyl/Leucyl_tRNA_Synth"/>
</dbReference>
<comment type="caution">
    <text evidence="11">The sequence shown here is derived from an EMBL/GenBank/DDBJ whole genome shotgun (WGS) entry which is preliminary data.</text>
</comment>
<dbReference type="PRINTS" id="PR01041">
    <property type="entry name" value="TRNASYNTHMET"/>
</dbReference>
<dbReference type="HAMAP" id="MF_01228">
    <property type="entry name" value="Met_tRNA_synth_type2"/>
    <property type="match status" value="1"/>
</dbReference>
<dbReference type="GO" id="GO:0004825">
    <property type="term" value="F:methionine-tRNA ligase activity"/>
    <property type="evidence" value="ECO:0007669"/>
    <property type="project" value="UniProtKB-EC"/>
</dbReference>